<organism evidence="6 7">
    <name type="scientific">Linnemannia gamsii</name>
    <dbReference type="NCBI Taxonomy" id="64522"/>
    <lineage>
        <taxon>Eukaryota</taxon>
        <taxon>Fungi</taxon>
        <taxon>Fungi incertae sedis</taxon>
        <taxon>Mucoromycota</taxon>
        <taxon>Mortierellomycotina</taxon>
        <taxon>Mortierellomycetes</taxon>
        <taxon>Mortierellales</taxon>
        <taxon>Mortierellaceae</taxon>
        <taxon>Linnemannia</taxon>
    </lineage>
</organism>
<feature type="transmembrane region" description="Helical" evidence="5">
    <location>
        <begin position="383"/>
        <end position="404"/>
    </location>
</feature>
<feature type="transmembrane region" description="Helical" evidence="5">
    <location>
        <begin position="416"/>
        <end position="438"/>
    </location>
</feature>
<name>A0A9P6ULA2_9FUNG</name>
<dbReference type="Proteomes" id="UP000823405">
    <property type="component" value="Unassembled WGS sequence"/>
</dbReference>
<dbReference type="PANTHER" id="PTHR23507:SF1">
    <property type="entry name" value="FI18259P1-RELATED"/>
    <property type="match status" value="1"/>
</dbReference>
<dbReference type="AlphaFoldDB" id="A0A9P6ULA2"/>
<evidence type="ECO:0000256" key="5">
    <source>
        <dbReference type="SAM" id="Phobius"/>
    </source>
</evidence>
<feature type="non-terminal residue" evidence="6">
    <location>
        <position position="1"/>
    </location>
</feature>
<evidence type="ECO:0000256" key="1">
    <source>
        <dbReference type="ARBA" id="ARBA00004141"/>
    </source>
</evidence>
<feature type="transmembrane region" description="Helical" evidence="5">
    <location>
        <begin position="90"/>
        <end position="110"/>
    </location>
</feature>
<dbReference type="OrthoDB" id="3026777at2759"/>
<keyword evidence="3 5" id="KW-1133">Transmembrane helix</keyword>
<evidence type="ECO:0000256" key="3">
    <source>
        <dbReference type="ARBA" id="ARBA00022989"/>
    </source>
</evidence>
<dbReference type="EMBL" id="JAAAIN010000718">
    <property type="protein sequence ID" value="KAG0311424.1"/>
    <property type="molecule type" value="Genomic_DNA"/>
</dbReference>
<keyword evidence="2 5" id="KW-0812">Transmembrane</keyword>
<keyword evidence="7" id="KW-1185">Reference proteome</keyword>
<proteinExistence type="predicted"/>
<sequence>MGPRCTEGDLVQEAQPLLSDCNRDGDYQHAEGSESLLTSPARIPKTTSIHDEYVEEESSADGDQPQWGLSEADRLAVLESLPWYRQPSTLWLVPFVFTLALMMGIVLAALEQQIIAIICKEYLRNNGHPVTGGIDKDVCKHEKIQAFAAIITSHLSSIKNVFESRPKEIRIAEAGRICTPSTLSSKEPRSFLSKLKQLLKQTLEPLLLFLPGRIKPIDNELPTRYTLLLLVGAYACGQFANTGIKAVFVPYSILVYEWGTSENGSYFIFYGVSTLVVYLVVFPGLQYAYKYFAKTADLIQLPVKDNNMDIEQSLVILNEVSANTGVHVADIAILPAIDPVQDSVDTVKQDASIKMDLSFFVFGSVLYAVGYALVPLFETDIVLFAACAIQSLGSIGLTAFTSLMTAYVPSHQTGKALGGVAILDAILQASAALLYASIFA</sequence>
<evidence type="ECO:0000313" key="7">
    <source>
        <dbReference type="Proteomes" id="UP000823405"/>
    </source>
</evidence>
<evidence type="ECO:0000256" key="4">
    <source>
        <dbReference type="ARBA" id="ARBA00023136"/>
    </source>
</evidence>
<feature type="transmembrane region" description="Helical" evidence="5">
    <location>
        <begin position="225"/>
        <end position="244"/>
    </location>
</feature>
<dbReference type="GO" id="GO:0022857">
    <property type="term" value="F:transmembrane transporter activity"/>
    <property type="evidence" value="ECO:0007669"/>
    <property type="project" value="TreeGrafter"/>
</dbReference>
<feature type="transmembrane region" description="Helical" evidence="5">
    <location>
        <begin position="264"/>
        <end position="285"/>
    </location>
</feature>
<reference evidence="6" key="1">
    <citation type="journal article" date="2020" name="Fungal Divers.">
        <title>Resolving the Mortierellaceae phylogeny through synthesis of multi-gene phylogenetics and phylogenomics.</title>
        <authorList>
            <person name="Vandepol N."/>
            <person name="Liber J."/>
            <person name="Desiro A."/>
            <person name="Na H."/>
            <person name="Kennedy M."/>
            <person name="Barry K."/>
            <person name="Grigoriev I.V."/>
            <person name="Miller A.N."/>
            <person name="O'Donnell K."/>
            <person name="Stajich J.E."/>
            <person name="Bonito G."/>
        </authorList>
    </citation>
    <scope>NUCLEOTIDE SEQUENCE</scope>
    <source>
        <strain evidence="6">NVP60</strain>
    </source>
</reference>
<evidence type="ECO:0000256" key="2">
    <source>
        <dbReference type="ARBA" id="ARBA00022692"/>
    </source>
</evidence>
<accession>A0A9P6ULA2</accession>
<keyword evidence="4 5" id="KW-0472">Membrane</keyword>
<dbReference type="GO" id="GO:0016020">
    <property type="term" value="C:membrane"/>
    <property type="evidence" value="ECO:0007669"/>
    <property type="project" value="UniProtKB-SubCell"/>
</dbReference>
<protein>
    <submittedName>
        <fullName evidence="6">Uncharacterized protein</fullName>
    </submittedName>
</protein>
<feature type="transmembrane region" description="Helical" evidence="5">
    <location>
        <begin position="357"/>
        <end position="377"/>
    </location>
</feature>
<comment type="subcellular location">
    <subcellularLocation>
        <location evidence="1">Membrane</location>
        <topology evidence="1">Multi-pass membrane protein</topology>
    </subcellularLocation>
</comment>
<gene>
    <name evidence="6" type="ORF">BGZ97_011877</name>
</gene>
<comment type="caution">
    <text evidence="6">The sequence shown here is derived from an EMBL/GenBank/DDBJ whole genome shotgun (WGS) entry which is preliminary data.</text>
</comment>
<evidence type="ECO:0000313" key="6">
    <source>
        <dbReference type="EMBL" id="KAG0311424.1"/>
    </source>
</evidence>
<dbReference type="PANTHER" id="PTHR23507">
    <property type="entry name" value="ZGC:174356"/>
    <property type="match status" value="1"/>
</dbReference>